<dbReference type="AlphaFoldDB" id="A0A4R8QP30"/>
<evidence type="ECO:0000256" key="1">
    <source>
        <dbReference type="SAM" id="SignalP"/>
    </source>
</evidence>
<dbReference type="InterPro" id="IPR050464">
    <property type="entry name" value="Zeta_carotene_desat/Oxidored"/>
</dbReference>
<sequence>MRSSILSLCALGASLISASPVGLDCYDESAFAPADIIERDVLIVGGGATGTYSAVKLKDQKKTIAVVEQSERLGGHVNTFREAATGAPIDYGAQAYIQNNQTLEFFGRFGVQLNASVLSPLPSKIVDFKTGYLVPNASATDPNQLVGPLANYLFATLNFPFLAEGAYDIPDEIPEDLLLPFGQFITKYNLTEVVPVVWIFAHGLGNLLETPTLYALQSFGQPHLLGLSAGYLYAPEGNQVVYDKAAEFLGEDVLFSSTVVASERNDTGVKAVVKTPTGRKLIKAKKLLLTIPPTVKNLKPFGLDENETSIFSQWKDIPYYVGVVTKTGLPDLTNFVNVDVAAPDALPQSPFVLRLDNVGVPDHQTVKVIGEADSTKAQGLVTDAIARIGPSVNATAPAGTEFAAWEAHADLQLHVSNDALKAGFYKNLYALQGKRSTYYTGLAWCSDYSPLLWAFTDSRVLPHLV</sequence>
<dbReference type="PANTHER" id="PTHR42923:SF26">
    <property type="entry name" value="FMN REDUCTASE LOT6, PUTATIVE (AFU_ORTHOLOGUE AFUA_7G06600)-RELATED"/>
    <property type="match status" value="1"/>
</dbReference>
<evidence type="ECO:0000313" key="4">
    <source>
        <dbReference type="Proteomes" id="UP000295083"/>
    </source>
</evidence>
<organism evidence="3 4">
    <name type="scientific">Colletotrichum spinosum</name>
    <dbReference type="NCBI Taxonomy" id="1347390"/>
    <lineage>
        <taxon>Eukaryota</taxon>
        <taxon>Fungi</taxon>
        <taxon>Dikarya</taxon>
        <taxon>Ascomycota</taxon>
        <taxon>Pezizomycotina</taxon>
        <taxon>Sordariomycetes</taxon>
        <taxon>Hypocreomycetidae</taxon>
        <taxon>Glomerellales</taxon>
        <taxon>Glomerellaceae</taxon>
        <taxon>Colletotrichum</taxon>
        <taxon>Colletotrichum orbiculare species complex</taxon>
    </lineage>
</organism>
<dbReference type="Gene3D" id="3.30.70.1990">
    <property type="match status" value="1"/>
</dbReference>
<dbReference type="Gene3D" id="3.50.50.60">
    <property type="entry name" value="FAD/NAD(P)-binding domain"/>
    <property type="match status" value="1"/>
</dbReference>
<dbReference type="Pfam" id="PF01593">
    <property type="entry name" value="Amino_oxidase"/>
    <property type="match status" value="1"/>
</dbReference>
<evidence type="ECO:0000259" key="2">
    <source>
        <dbReference type="Pfam" id="PF01593"/>
    </source>
</evidence>
<dbReference type="SUPFAM" id="SSF51905">
    <property type="entry name" value="FAD/NAD(P)-binding domain"/>
    <property type="match status" value="1"/>
</dbReference>
<dbReference type="EMBL" id="QAPG01000035">
    <property type="protein sequence ID" value="TDZ36033.1"/>
    <property type="molecule type" value="Genomic_DNA"/>
</dbReference>
<keyword evidence="4" id="KW-1185">Reference proteome</keyword>
<feature type="signal peptide" evidence="1">
    <location>
        <begin position="1"/>
        <end position="18"/>
    </location>
</feature>
<accession>A0A4R8QP30</accession>
<comment type="caution">
    <text evidence="3">The sequence shown here is derived from an EMBL/GenBank/DDBJ whole genome shotgun (WGS) entry which is preliminary data.</text>
</comment>
<name>A0A4R8QP30_9PEZI</name>
<dbReference type="InterPro" id="IPR036188">
    <property type="entry name" value="FAD/NAD-bd_sf"/>
</dbReference>
<dbReference type="Gene3D" id="1.10.405.20">
    <property type="match status" value="1"/>
</dbReference>
<gene>
    <name evidence="3" type="primary">cpaO-1</name>
    <name evidence="3" type="ORF">C8035_v009060</name>
</gene>
<protein>
    <submittedName>
        <fullName evidence="3">Beta-cyclopiazonate dehydrogenase</fullName>
    </submittedName>
</protein>
<dbReference type="InterPro" id="IPR002937">
    <property type="entry name" value="Amino_oxidase"/>
</dbReference>
<keyword evidence="1" id="KW-0732">Signal</keyword>
<reference evidence="3 4" key="1">
    <citation type="submission" date="2018-11" db="EMBL/GenBank/DDBJ databases">
        <title>Genome sequence and assembly of Colletotrichum spinosum.</title>
        <authorList>
            <person name="Gan P."/>
            <person name="Shirasu K."/>
        </authorList>
    </citation>
    <scope>NUCLEOTIDE SEQUENCE [LARGE SCALE GENOMIC DNA]</scope>
    <source>
        <strain evidence="3 4">CBS 515.97</strain>
    </source>
</reference>
<evidence type="ECO:0000313" key="3">
    <source>
        <dbReference type="EMBL" id="TDZ36033.1"/>
    </source>
</evidence>
<dbReference type="PANTHER" id="PTHR42923">
    <property type="entry name" value="PROTOPORPHYRINOGEN OXIDASE"/>
    <property type="match status" value="1"/>
</dbReference>
<proteinExistence type="predicted"/>
<dbReference type="GO" id="GO:0016491">
    <property type="term" value="F:oxidoreductase activity"/>
    <property type="evidence" value="ECO:0007669"/>
    <property type="project" value="InterPro"/>
</dbReference>
<feature type="domain" description="Amine oxidase" evidence="2">
    <location>
        <begin position="53"/>
        <end position="303"/>
    </location>
</feature>
<feature type="chain" id="PRO_5020259347" evidence="1">
    <location>
        <begin position="19"/>
        <end position="465"/>
    </location>
</feature>
<dbReference type="Proteomes" id="UP000295083">
    <property type="component" value="Unassembled WGS sequence"/>
</dbReference>